<name>A0A368S677_SETIT</name>
<keyword evidence="1" id="KW-0175">Coiled coil</keyword>
<evidence type="ECO:0000313" key="3">
    <source>
        <dbReference type="EMBL" id="RCV37939.1"/>
    </source>
</evidence>
<organism evidence="3">
    <name type="scientific">Setaria italica</name>
    <name type="common">Foxtail millet</name>
    <name type="synonym">Panicum italicum</name>
    <dbReference type="NCBI Taxonomy" id="4555"/>
    <lineage>
        <taxon>Eukaryota</taxon>
        <taxon>Viridiplantae</taxon>
        <taxon>Streptophyta</taxon>
        <taxon>Embryophyta</taxon>
        <taxon>Tracheophyta</taxon>
        <taxon>Spermatophyta</taxon>
        <taxon>Magnoliopsida</taxon>
        <taxon>Liliopsida</taxon>
        <taxon>Poales</taxon>
        <taxon>Poaceae</taxon>
        <taxon>PACMAD clade</taxon>
        <taxon>Panicoideae</taxon>
        <taxon>Panicodae</taxon>
        <taxon>Paniceae</taxon>
        <taxon>Cenchrinae</taxon>
        <taxon>Setaria</taxon>
    </lineage>
</organism>
<feature type="coiled-coil region" evidence="1">
    <location>
        <begin position="39"/>
        <end position="73"/>
    </location>
</feature>
<accession>A0A368S677</accession>
<reference evidence="3" key="1">
    <citation type="journal article" date="2012" name="Nat. Biotechnol.">
        <title>Reference genome sequence of the model plant Setaria.</title>
        <authorList>
            <person name="Bennetzen J.L."/>
            <person name="Schmutz J."/>
            <person name="Wang H."/>
            <person name="Percifield R."/>
            <person name="Hawkins J."/>
            <person name="Pontaroli A.C."/>
            <person name="Estep M."/>
            <person name="Feng L."/>
            <person name="Vaughn J.N."/>
            <person name="Grimwood J."/>
            <person name="Jenkins J."/>
            <person name="Barry K."/>
            <person name="Lindquist E."/>
            <person name="Hellsten U."/>
            <person name="Deshpande S."/>
            <person name="Wang X."/>
            <person name="Wu X."/>
            <person name="Mitros T."/>
            <person name="Triplett J."/>
            <person name="Yang X."/>
            <person name="Ye C.Y."/>
            <person name="Mauro-Herrera M."/>
            <person name="Wang L."/>
            <person name="Li P."/>
            <person name="Sharma M."/>
            <person name="Sharma R."/>
            <person name="Ronald P.C."/>
            <person name="Panaud O."/>
            <person name="Kellogg E.A."/>
            <person name="Brutnell T.P."/>
            <person name="Doust A.N."/>
            <person name="Tuskan G.A."/>
            <person name="Rokhsar D."/>
            <person name="Devos K.M."/>
        </authorList>
    </citation>
    <scope>NUCLEOTIDE SEQUENCE [LARGE SCALE GENOMIC DNA]</scope>
    <source>
        <strain evidence="3">Yugu1</strain>
    </source>
</reference>
<dbReference type="OrthoDB" id="695057at2759"/>
<feature type="region of interest" description="Disordered" evidence="2">
    <location>
        <begin position="1"/>
        <end position="32"/>
    </location>
</feature>
<protein>
    <submittedName>
        <fullName evidence="3">Uncharacterized protein</fullName>
    </submittedName>
</protein>
<gene>
    <name evidence="3" type="ORF">SETIT_8G103300v2</name>
</gene>
<evidence type="ECO:0000256" key="2">
    <source>
        <dbReference type="SAM" id="MobiDB-lite"/>
    </source>
</evidence>
<dbReference type="AlphaFoldDB" id="A0A368S677"/>
<proteinExistence type="predicted"/>
<sequence length="96" mass="10738">MVSKVLSQNNSNTTFLKNAGIPTTSSKYQSAGKEALRQELASEKQVEELKKKIEAAEEALARSQWQYEELKKQQDESNVILMKILNLNIPGTSSQP</sequence>
<evidence type="ECO:0000256" key="1">
    <source>
        <dbReference type="SAM" id="Coils"/>
    </source>
</evidence>
<feature type="compositionally biased region" description="Polar residues" evidence="2">
    <location>
        <begin position="1"/>
        <end position="29"/>
    </location>
</feature>
<dbReference type="EMBL" id="CM003535">
    <property type="protein sequence ID" value="RCV37939.1"/>
    <property type="molecule type" value="Genomic_DNA"/>
</dbReference>
<reference evidence="3" key="2">
    <citation type="submission" date="2015-07" db="EMBL/GenBank/DDBJ databases">
        <authorList>
            <person name="Noorani M."/>
        </authorList>
    </citation>
    <scope>NUCLEOTIDE SEQUENCE</scope>
    <source>
        <strain evidence="3">Yugu1</strain>
    </source>
</reference>